<evidence type="ECO:0000313" key="3">
    <source>
        <dbReference type="EMBL" id="VTZ63577.1"/>
    </source>
</evidence>
<evidence type="ECO:0000313" key="4">
    <source>
        <dbReference type="Proteomes" id="UP000507954"/>
    </source>
</evidence>
<dbReference type="Proteomes" id="UP000507954">
    <property type="component" value="Unassembled WGS sequence"/>
</dbReference>
<feature type="region of interest" description="Disordered" evidence="1">
    <location>
        <begin position="1"/>
        <end position="22"/>
    </location>
</feature>
<reference evidence="2 5" key="2">
    <citation type="journal article" date="2018" name="FEMS Microbiol. Ecol.">
        <title>Co-invading symbiotic mutualists of Medicago polymorpha retain high ancestral diversity and contain diverse accessory genomes.</title>
        <authorList>
            <person name="Porter S.S."/>
            <person name="Faber-Hammond J.J."/>
            <person name="Friesen M.L."/>
        </authorList>
    </citation>
    <scope>NUCLEOTIDE SEQUENCE [LARGE SCALE GENOMIC DNA]</scope>
    <source>
        <strain evidence="2 5">Str16</strain>
    </source>
</reference>
<evidence type="ECO:0000256" key="1">
    <source>
        <dbReference type="SAM" id="MobiDB-lite"/>
    </source>
</evidence>
<protein>
    <recommendedName>
        <fullName evidence="6">General stress protein 17M-like domain-containing protein</fullName>
    </recommendedName>
</protein>
<dbReference type="EMBL" id="NBUC01000072">
    <property type="protein sequence ID" value="PLU03231.1"/>
    <property type="molecule type" value="Genomic_DNA"/>
</dbReference>
<keyword evidence="5" id="KW-1185">Reference proteome</keyword>
<gene>
    <name evidence="2" type="ORF">BMJ33_14475</name>
    <name evidence="3" type="ORF">EMEDMD4_500133</name>
</gene>
<sequence>MSDTDSEYGAPGVGPSAEGATRTSTITAFFDNRSQAEATVERLREAELGAPTIQLVLGSGEGSAPAEPDGIWTALENFFFPSEDREIYAEGLRRGGYLVTVSGIDDAGYMSARDILDDEGTIDLDERVDLWRRDGWSGWQRSTSPGMDTRAPTEETFGAAAGDHASPSITRDHARSSATVRVYRSEAGAKPVESSGDALSFTNRDEGQPFGEPSYGASATERAGGDGLGREHEGWAGDQPHGSNGLSPSGRN</sequence>
<evidence type="ECO:0000313" key="5">
    <source>
        <dbReference type="Proteomes" id="UP001190825"/>
    </source>
</evidence>
<accession>A0A508X243</accession>
<dbReference type="Proteomes" id="UP001190825">
    <property type="component" value="Unassembled WGS sequence"/>
</dbReference>
<evidence type="ECO:0008006" key="6">
    <source>
        <dbReference type="Google" id="ProtNLM"/>
    </source>
</evidence>
<dbReference type="EMBL" id="CABFNB010000118">
    <property type="protein sequence ID" value="VTZ63577.1"/>
    <property type="molecule type" value="Genomic_DNA"/>
</dbReference>
<proteinExistence type="predicted"/>
<reference evidence="3 4" key="3">
    <citation type="submission" date="2019-06" db="EMBL/GenBank/DDBJ databases">
        <authorList>
            <person name="Le Quere A."/>
            <person name="Colella S."/>
        </authorList>
    </citation>
    <scope>NUCLEOTIDE SEQUENCE [LARGE SCALE GENOMIC DNA]</scope>
    <source>
        <strain evidence="3">EmedicaeMD41</strain>
    </source>
</reference>
<dbReference type="AlphaFoldDB" id="A0A508X243"/>
<evidence type="ECO:0000313" key="2">
    <source>
        <dbReference type="EMBL" id="PLU03231.1"/>
    </source>
</evidence>
<dbReference type="RefSeq" id="WP_028054014.1">
    <property type="nucleotide sequence ID" value="NZ_ATYC01000008.1"/>
</dbReference>
<feature type="compositionally biased region" description="Polar residues" evidence="1">
    <location>
        <begin position="241"/>
        <end position="252"/>
    </location>
</feature>
<organism evidence="3 4">
    <name type="scientific">Sinorhizobium medicae</name>
    <dbReference type="NCBI Taxonomy" id="110321"/>
    <lineage>
        <taxon>Bacteria</taxon>
        <taxon>Pseudomonadati</taxon>
        <taxon>Pseudomonadota</taxon>
        <taxon>Alphaproteobacteria</taxon>
        <taxon>Hyphomicrobiales</taxon>
        <taxon>Rhizobiaceae</taxon>
        <taxon>Sinorhizobium/Ensifer group</taxon>
        <taxon>Sinorhizobium</taxon>
    </lineage>
</organism>
<feature type="region of interest" description="Disordered" evidence="1">
    <location>
        <begin position="159"/>
        <end position="252"/>
    </location>
</feature>
<name>A0A508X243_9HYPH</name>
<reference evidence="2" key="1">
    <citation type="submission" date="2017-04" db="EMBL/GenBank/DDBJ databases">
        <authorList>
            <person name="Porter S."/>
            <person name="Friesen M.L."/>
            <person name="Faber-Hammond J."/>
        </authorList>
    </citation>
    <scope>NUCLEOTIDE SEQUENCE</scope>
    <source>
        <strain evidence="2">Str16</strain>
    </source>
</reference>